<evidence type="ECO:0000256" key="1">
    <source>
        <dbReference type="SAM" id="MobiDB-lite"/>
    </source>
</evidence>
<sequence>MAKRMRSDAVPLSPEDYKFIMQYRDAKPKTDILKKLREKYPMTNNRFYKIWRGQEVSMIEWYQPISELITLPSQDLPIPELLPESCLPSIGYTSSTEGTSSITENSNKSNKDILHLTSIDTSNKQVKKRKYRSKSIRISNSPNSGASAKVHIISGGDIPNILTEKVENGDLYTLIERNRKETEEAERESERILNFN</sequence>
<dbReference type="EMBL" id="QKWP01002465">
    <property type="protein sequence ID" value="RIB03264.1"/>
    <property type="molecule type" value="Genomic_DNA"/>
</dbReference>
<comment type="caution">
    <text evidence="2">The sequence shown here is derived from an EMBL/GenBank/DDBJ whole genome shotgun (WGS) entry which is preliminary data.</text>
</comment>
<dbReference type="OrthoDB" id="2434027at2759"/>
<keyword evidence="3" id="KW-1185">Reference proteome</keyword>
<organism evidence="2 3">
    <name type="scientific">Gigaspora rosea</name>
    <dbReference type="NCBI Taxonomy" id="44941"/>
    <lineage>
        <taxon>Eukaryota</taxon>
        <taxon>Fungi</taxon>
        <taxon>Fungi incertae sedis</taxon>
        <taxon>Mucoromycota</taxon>
        <taxon>Glomeromycotina</taxon>
        <taxon>Glomeromycetes</taxon>
        <taxon>Diversisporales</taxon>
        <taxon>Gigasporaceae</taxon>
        <taxon>Gigaspora</taxon>
    </lineage>
</organism>
<protein>
    <submittedName>
        <fullName evidence="2">Uncharacterized protein</fullName>
    </submittedName>
</protein>
<dbReference type="Proteomes" id="UP000266673">
    <property type="component" value="Unassembled WGS sequence"/>
</dbReference>
<accession>A0A397TZ89</accession>
<feature type="compositionally biased region" description="Basic residues" evidence="1">
    <location>
        <begin position="125"/>
        <end position="135"/>
    </location>
</feature>
<proteinExistence type="predicted"/>
<dbReference type="AlphaFoldDB" id="A0A397TZ89"/>
<gene>
    <name evidence="2" type="ORF">C2G38_800997</name>
</gene>
<name>A0A397TZ89_9GLOM</name>
<evidence type="ECO:0000313" key="2">
    <source>
        <dbReference type="EMBL" id="RIB03264.1"/>
    </source>
</evidence>
<reference evidence="2 3" key="1">
    <citation type="submission" date="2018-06" db="EMBL/GenBank/DDBJ databases">
        <title>Comparative genomics reveals the genomic features of Rhizophagus irregularis, R. cerebriforme, R. diaphanum and Gigaspora rosea, and their symbiotic lifestyle signature.</title>
        <authorList>
            <person name="Morin E."/>
            <person name="San Clemente H."/>
            <person name="Chen E.C.H."/>
            <person name="De La Providencia I."/>
            <person name="Hainaut M."/>
            <person name="Kuo A."/>
            <person name="Kohler A."/>
            <person name="Murat C."/>
            <person name="Tang N."/>
            <person name="Roy S."/>
            <person name="Loubradou J."/>
            <person name="Henrissat B."/>
            <person name="Grigoriev I.V."/>
            <person name="Corradi N."/>
            <person name="Roux C."/>
            <person name="Martin F.M."/>
        </authorList>
    </citation>
    <scope>NUCLEOTIDE SEQUENCE [LARGE SCALE GENOMIC DNA]</scope>
    <source>
        <strain evidence="2 3">DAOM 194757</strain>
    </source>
</reference>
<evidence type="ECO:0000313" key="3">
    <source>
        <dbReference type="Proteomes" id="UP000266673"/>
    </source>
</evidence>
<feature type="region of interest" description="Disordered" evidence="1">
    <location>
        <begin position="124"/>
        <end position="148"/>
    </location>
</feature>